<sequence length="142" mass="15351">MTIPTALAAQTGGYKAGEISYKAYDGQYKKEGELHNDVYGVVKDIIKVPLLSKLKPGAQALNSVAVDFVYEVNKPGATEKQIKAEMVGSGIGSGIGFLSEFSHLNGAPKILFNVMGGSIVSDKVKEKYEKRIGKIWEKNNDI</sequence>
<dbReference type="AlphaFoldDB" id="A0A1V3L889"/>
<evidence type="ECO:0000313" key="2">
    <source>
        <dbReference type="Proteomes" id="UP000189549"/>
    </source>
</evidence>
<evidence type="ECO:0000313" key="1">
    <source>
        <dbReference type="EMBL" id="OOF86065.1"/>
    </source>
</evidence>
<proteinExistence type="predicted"/>
<reference evidence="1 2" key="1">
    <citation type="submission" date="2016-10" db="EMBL/GenBank/DDBJ databases">
        <title>Rodentibacter gen. nov. and new species.</title>
        <authorList>
            <person name="Christensen H."/>
        </authorList>
    </citation>
    <scope>NUCLEOTIDE SEQUENCE [LARGE SCALE GENOMIC DNA]</scope>
    <source>
        <strain evidence="1 2">Ppn157</strain>
    </source>
</reference>
<dbReference type="EMBL" id="MLAH01000015">
    <property type="protein sequence ID" value="OOF86065.1"/>
    <property type="molecule type" value="Genomic_DNA"/>
</dbReference>
<dbReference type="Proteomes" id="UP000189549">
    <property type="component" value="Unassembled WGS sequence"/>
</dbReference>
<gene>
    <name evidence="1" type="ORF">BKG93_03690</name>
</gene>
<organism evidence="1 2">
    <name type="scientific">Rodentibacter ratti</name>
    <dbReference type="NCBI Taxonomy" id="1906745"/>
    <lineage>
        <taxon>Bacteria</taxon>
        <taxon>Pseudomonadati</taxon>
        <taxon>Pseudomonadota</taxon>
        <taxon>Gammaproteobacteria</taxon>
        <taxon>Pasteurellales</taxon>
        <taxon>Pasteurellaceae</taxon>
        <taxon>Rodentibacter</taxon>
    </lineage>
</organism>
<name>A0A1V3L889_9PAST</name>
<comment type="caution">
    <text evidence="1">The sequence shown here is derived from an EMBL/GenBank/DDBJ whole genome shotgun (WGS) entry which is preliminary data.</text>
</comment>
<accession>A0A1V3L889</accession>
<protein>
    <submittedName>
        <fullName evidence="1">Uncharacterized protein</fullName>
    </submittedName>
</protein>